<dbReference type="InterPro" id="IPR051678">
    <property type="entry name" value="AGP_Transferase"/>
</dbReference>
<proteinExistence type="predicted"/>
<keyword evidence="3" id="KW-1185">Reference proteome</keyword>
<dbReference type="PANTHER" id="PTHR21310">
    <property type="entry name" value="AMINOGLYCOSIDE PHOSPHOTRANSFERASE-RELATED-RELATED"/>
    <property type="match status" value="1"/>
</dbReference>
<dbReference type="Gene3D" id="3.30.200.20">
    <property type="entry name" value="Phosphorylase Kinase, domain 1"/>
    <property type="match status" value="1"/>
</dbReference>
<organism evidence="2 3">
    <name type="scientific">Ornithinimicrobium cryptoxanthini</name>
    <dbReference type="NCBI Taxonomy" id="2934161"/>
    <lineage>
        <taxon>Bacteria</taxon>
        <taxon>Bacillati</taxon>
        <taxon>Actinomycetota</taxon>
        <taxon>Actinomycetes</taxon>
        <taxon>Micrococcales</taxon>
        <taxon>Ornithinimicrobiaceae</taxon>
        <taxon>Ornithinimicrobium</taxon>
    </lineage>
</organism>
<dbReference type="InterPro" id="IPR002575">
    <property type="entry name" value="Aminoglycoside_PTrfase"/>
</dbReference>
<reference evidence="2" key="1">
    <citation type="submission" date="2022-06" db="EMBL/GenBank/DDBJ databases">
        <title>Ornithinimicrobium JY.X270.</title>
        <authorList>
            <person name="Huang Y."/>
        </authorList>
    </citation>
    <scope>NUCLEOTIDE SEQUENCE</scope>
    <source>
        <strain evidence="2">JY.X270</strain>
    </source>
</reference>
<dbReference type="CDD" id="cd05155">
    <property type="entry name" value="APH_ChoK_like_1"/>
    <property type="match status" value="1"/>
</dbReference>
<dbReference type="Gene3D" id="3.90.1200.10">
    <property type="match status" value="1"/>
</dbReference>
<protein>
    <submittedName>
        <fullName evidence="2">Aminoglycoside phosphotransferase family protein</fullName>
    </submittedName>
</protein>
<dbReference type="EMBL" id="CP099490">
    <property type="protein sequence ID" value="USQ76704.1"/>
    <property type="molecule type" value="Genomic_DNA"/>
</dbReference>
<evidence type="ECO:0000313" key="3">
    <source>
        <dbReference type="Proteomes" id="UP001056535"/>
    </source>
</evidence>
<dbReference type="SUPFAM" id="SSF56112">
    <property type="entry name" value="Protein kinase-like (PK-like)"/>
    <property type="match status" value="1"/>
</dbReference>
<gene>
    <name evidence="2" type="ORF">NF557_01865</name>
</gene>
<accession>A0ABY4YIV6</accession>
<dbReference type="InterPro" id="IPR011009">
    <property type="entry name" value="Kinase-like_dom_sf"/>
</dbReference>
<sequence>MSPRPRPEVTIDLDLVRRLLADQHPDLARRPLSPLGEGWDNALFRLGQHFLVRLPRRELAARLVAHEHRWLPEISRLVDLPLPVPVRHGRPTAYFPWSWSIVRWVEGRPAAGSAVAGRGRWAGTLARFAAQLHQPAPPGAPHNPVRAVPLAERDEVTRERLAACGDPRADQLTALWGRLLNTPVHQGPPSWVHGDLHPLNQVVHRGNLAAVIDFGDLSAGDPACDLATAWQTFDWEGRAAFVVRYAELAGRDEALWQRARAWAVCHAAVSLALSADDPVFAEIAEHTVTQLLDAPDARLPHASQAR</sequence>
<dbReference type="RefSeq" id="WP_252621408.1">
    <property type="nucleotide sequence ID" value="NZ_CP099490.1"/>
</dbReference>
<dbReference type="Pfam" id="PF01636">
    <property type="entry name" value="APH"/>
    <property type="match status" value="1"/>
</dbReference>
<dbReference type="Proteomes" id="UP001056535">
    <property type="component" value="Chromosome"/>
</dbReference>
<evidence type="ECO:0000259" key="1">
    <source>
        <dbReference type="Pfam" id="PF01636"/>
    </source>
</evidence>
<dbReference type="PANTHER" id="PTHR21310:SF42">
    <property type="entry name" value="BIFUNCTIONAL AAC_APH"/>
    <property type="match status" value="1"/>
</dbReference>
<evidence type="ECO:0000313" key="2">
    <source>
        <dbReference type="EMBL" id="USQ76704.1"/>
    </source>
</evidence>
<feature type="domain" description="Aminoglycoside phosphotransferase" evidence="1">
    <location>
        <begin position="32"/>
        <end position="262"/>
    </location>
</feature>
<name>A0ABY4YIV6_9MICO</name>